<sequence length="153" mass="16644">MELIEVIQQIIQDINKGKTTDLQIGTVDSIAPLAVTVDTMMAPLQAGVLYLTEAVVEKKIPILEHKHEIKTLSHTHTTDDGDTGEALADTYETEPALLQASIVCTENGTALPVENGYIILNRGLMVGDRVLMMRVQNGQKFIILSRVFEGGAS</sequence>
<reference evidence="1" key="1">
    <citation type="journal article" date="2021" name="Proc. Natl. Acad. Sci. U.S.A.">
        <title>A Catalog of Tens of Thousands of Viruses from Human Metagenomes Reveals Hidden Associations with Chronic Diseases.</title>
        <authorList>
            <person name="Tisza M.J."/>
            <person name="Buck C.B."/>
        </authorList>
    </citation>
    <scope>NUCLEOTIDE SEQUENCE</scope>
    <source>
        <strain evidence="1">CtHP32</strain>
    </source>
</reference>
<organism evidence="1">
    <name type="scientific">Myoviridae sp. ctHP32</name>
    <dbReference type="NCBI Taxonomy" id="2823539"/>
    <lineage>
        <taxon>Viruses</taxon>
        <taxon>Duplodnaviria</taxon>
        <taxon>Heunggongvirae</taxon>
        <taxon>Uroviricota</taxon>
        <taxon>Caudoviricetes</taxon>
    </lineage>
</organism>
<name>A0A8S5LG72_9CAUD</name>
<evidence type="ECO:0000313" key="1">
    <source>
        <dbReference type="EMBL" id="DAD68801.1"/>
    </source>
</evidence>
<accession>A0A8S5LG72</accession>
<dbReference type="InterPro" id="IPR022555">
    <property type="entry name" value="DUF2577"/>
</dbReference>
<proteinExistence type="predicted"/>
<dbReference type="Pfam" id="PF10844">
    <property type="entry name" value="DUF2577"/>
    <property type="match status" value="1"/>
</dbReference>
<protein>
    <recommendedName>
        <fullName evidence="2">DUF2577 domain-containing protein</fullName>
    </recommendedName>
</protein>
<evidence type="ECO:0008006" key="2">
    <source>
        <dbReference type="Google" id="ProtNLM"/>
    </source>
</evidence>
<dbReference type="EMBL" id="BK014710">
    <property type="protein sequence ID" value="DAD68801.1"/>
    <property type="molecule type" value="Genomic_DNA"/>
</dbReference>